<accession>F2JIU1</accession>
<name>F2JIU1_CELLD</name>
<dbReference type="SUPFAM" id="SSF81296">
    <property type="entry name" value="E set domains"/>
    <property type="match status" value="2"/>
</dbReference>
<keyword evidence="4" id="KW-1185">Reference proteome</keyword>
<dbReference type="EMBL" id="CP002582">
    <property type="protein sequence ID" value="ADZ82013.1"/>
    <property type="molecule type" value="Genomic_DNA"/>
</dbReference>
<proteinExistence type="predicted"/>
<feature type="domain" description="Chitinase A N-terminal" evidence="2">
    <location>
        <begin position="455"/>
        <end position="529"/>
    </location>
</feature>
<dbReference type="Gene3D" id="2.60.40.10">
    <property type="entry name" value="Immunoglobulins"/>
    <property type="match status" value="2"/>
</dbReference>
<evidence type="ECO:0000256" key="1">
    <source>
        <dbReference type="SAM" id="SignalP"/>
    </source>
</evidence>
<feature type="chain" id="PRO_5038542287" evidence="1">
    <location>
        <begin position="24"/>
        <end position="624"/>
    </location>
</feature>
<sequence>MNKKIKKLLVGIVSATLVMTASGGIYGQAIEAEQIRIQANVGEVQVIEPNIFIFLPRTKQTGNHELRILCQVPKESQSALCEVYQNGKLIKTYDILETSIQEMNGFILEVPIAEVGKYTYKANLIIDGVKVKEVTSLEVEQYKEMQPAKLICKTNSTGDVLIRSVLLHYGELKKYVLYENGKPIEERKVDNAYVNKDIEIPNFVIKNRQPGTYTYEIIAYGNNTEGVVSIPAIVEVKEATKILKTGELKVTKVGEEEETGIDVLTIDINIPEASGATKYEVYYNGIIVLSGDVEQDRNAIAAIEKQLDYRGSLSLIGDWQLVLSNEEGYTISESQIFTREVPITHTAISKNEDNTLQLLWENATDEEYVVFVYENDRIVYTLLCGAGSENQVKIPVHSSIKSGDTAQYHLEALYGEGLYKSEVLSYKIPELELVPAGPVPAEPVVAHNCWNGEQNYSITFNMWYGVNGTSWRLYENDKLIFEESLVANGTSAQQGNANMKNKVAGTYTYYAELVNENGVTKSKPITVTVNPILPGTPVLSYQSNNNTAYTIDMNMWYGNNGSEWELYENDKLIITRPLKVNDKNAQKDSYIIENQIPGTYTYYAVLVGRDGKTTSEPITVNVSY</sequence>
<dbReference type="InterPro" id="IPR014756">
    <property type="entry name" value="Ig_E-set"/>
</dbReference>
<dbReference type="InterPro" id="IPR013783">
    <property type="entry name" value="Ig-like_fold"/>
</dbReference>
<dbReference type="STRING" id="642492.Clole_0261"/>
<dbReference type="KEGG" id="cle:Clole_0261"/>
<dbReference type="GO" id="GO:0004568">
    <property type="term" value="F:chitinase activity"/>
    <property type="evidence" value="ECO:0007669"/>
    <property type="project" value="InterPro"/>
</dbReference>
<dbReference type="InterPro" id="IPR013540">
    <property type="entry name" value="ChitinaseA_N"/>
</dbReference>
<keyword evidence="1" id="KW-0732">Signal</keyword>
<dbReference type="HOGENOM" id="CLU_437893_0_0_9"/>
<evidence type="ECO:0000259" key="2">
    <source>
        <dbReference type="Pfam" id="PF08329"/>
    </source>
</evidence>
<dbReference type="AlphaFoldDB" id="F2JIU1"/>
<reference evidence="3 4" key="1">
    <citation type="journal article" date="2011" name="J. Bacteriol.">
        <title>Complete genome sequence of the cellulose-degrading bacterium Cellulosilyticum lentocellum.</title>
        <authorList>
            <consortium name="US DOE Joint Genome Institute"/>
            <person name="Miller D.A."/>
            <person name="Suen G."/>
            <person name="Bruce D."/>
            <person name="Copeland A."/>
            <person name="Cheng J.F."/>
            <person name="Detter C."/>
            <person name="Goodwin L.A."/>
            <person name="Han C.S."/>
            <person name="Hauser L.J."/>
            <person name="Land M.L."/>
            <person name="Lapidus A."/>
            <person name="Lucas S."/>
            <person name="Meincke L."/>
            <person name="Pitluck S."/>
            <person name="Tapia R."/>
            <person name="Teshima H."/>
            <person name="Woyke T."/>
            <person name="Fox B.G."/>
            <person name="Angert E.R."/>
            <person name="Currie C.R."/>
        </authorList>
    </citation>
    <scope>NUCLEOTIDE SEQUENCE [LARGE SCALE GENOMIC DNA]</scope>
    <source>
        <strain evidence="4">ATCC 49066 / DSM 5427 / NCIMB 11756 / RHM5</strain>
    </source>
</reference>
<protein>
    <submittedName>
        <fullName evidence="3">Chitinase A domain protein</fullName>
    </submittedName>
</protein>
<dbReference type="eggNOG" id="COG2755">
    <property type="taxonomic scope" value="Bacteria"/>
</dbReference>
<dbReference type="GO" id="GO:0006032">
    <property type="term" value="P:chitin catabolic process"/>
    <property type="evidence" value="ECO:0007669"/>
    <property type="project" value="InterPro"/>
</dbReference>
<dbReference type="RefSeq" id="WP_013655314.1">
    <property type="nucleotide sequence ID" value="NC_015275.1"/>
</dbReference>
<evidence type="ECO:0000313" key="3">
    <source>
        <dbReference type="EMBL" id="ADZ82013.1"/>
    </source>
</evidence>
<evidence type="ECO:0000313" key="4">
    <source>
        <dbReference type="Proteomes" id="UP000008467"/>
    </source>
</evidence>
<dbReference type="Proteomes" id="UP000008467">
    <property type="component" value="Chromosome"/>
</dbReference>
<organism evidence="3 4">
    <name type="scientific">Cellulosilyticum lentocellum (strain ATCC 49066 / DSM 5427 / NCIMB 11756 / RHM5)</name>
    <name type="common">Clostridium lentocellum</name>
    <dbReference type="NCBI Taxonomy" id="642492"/>
    <lineage>
        <taxon>Bacteria</taxon>
        <taxon>Bacillati</taxon>
        <taxon>Bacillota</taxon>
        <taxon>Clostridia</taxon>
        <taxon>Lachnospirales</taxon>
        <taxon>Cellulosilyticaceae</taxon>
        <taxon>Cellulosilyticum</taxon>
    </lineage>
</organism>
<gene>
    <name evidence="3" type="ordered locus">Clole_0261</name>
</gene>
<feature type="signal peptide" evidence="1">
    <location>
        <begin position="1"/>
        <end position="23"/>
    </location>
</feature>
<dbReference type="Pfam" id="PF08329">
    <property type="entry name" value="ChitinaseA_N"/>
    <property type="match status" value="1"/>
</dbReference>